<protein>
    <submittedName>
        <fullName evidence="2">Uncharacterized protein</fullName>
    </submittedName>
</protein>
<dbReference type="InterPro" id="IPR045919">
    <property type="entry name" value="DUF6338"/>
</dbReference>
<feature type="transmembrane region" description="Helical" evidence="1">
    <location>
        <begin position="44"/>
        <end position="65"/>
    </location>
</feature>
<keyword evidence="1" id="KW-1133">Transmembrane helix</keyword>
<feature type="transmembrane region" description="Helical" evidence="1">
    <location>
        <begin position="86"/>
        <end position="110"/>
    </location>
</feature>
<organism evidence="2 3">
    <name type="scientific">Micromonospora cremea</name>
    <dbReference type="NCBI Taxonomy" id="709881"/>
    <lineage>
        <taxon>Bacteria</taxon>
        <taxon>Bacillati</taxon>
        <taxon>Actinomycetota</taxon>
        <taxon>Actinomycetes</taxon>
        <taxon>Micromonosporales</taxon>
        <taxon>Micromonosporaceae</taxon>
        <taxon>Micromonospora</taxon>
    </lineage>
</organism>
<keyword evidence="1" id="KW-0812">Transmembrane</keyword>
<evidence type="ECO:0000313" key="2">
    <source>
        <dbReference type="EMBL" id="SIM71254.1"/>
    </source>
</evidence>
<name>A0A1N5VDR4_9ACTN</name>
<dbReference type="AlphaFoldDB" id="A0A1N5VDR4"/>
<reference evidence="3" key="1">
    <citation type="submission" date="2016-12" db="EMBL/GenBank/DDBJ databases">
        <authorList>
            <person name="Varghese N."/>
            <person name="Submissions S."/>
        </authorList>
    </citation>
    <scope>NUCLEOTIDE SEQUENCE [LARGE SCALE GENOMIC DNA]</scope>
    <source>
        <strain evidence="3">DSM 45599</strain>
    </source>
</reference>
<sequence length="212" mass="22541">MPGNVIAAVLLLAALTPGFAFHQAFRRFSPKDARSSTTEVVELFSVGALTTVAGLVLTAALGELIPALVTLDTVVTTPEDFRDRPWSWVASAALSMTLSLVLSTLAGSLAGKRSSQRQGAGMREGTVAVRALTDRSPQGRKPFLAIELTDGRLVEGRLRYVSTDRDPARRDIVLQHPLAWTGPGDSPRTASEAKLILIPGSLVSVVHVSYPS</sequence>
<dbReference type="RefSeq" id="WP_074310004.1">
    <property type="nucleotide sequence ID" value="NZ_FSQT01000001.1"/>
</dbReference>
<dbReference type="OrthoDB" id="5187634at2"/>
<dbReference type="Pfam" id="PF19865">
    <property type="entry name" value="DUF6338"/>
    <property type="match status" value="1"/>
</dbReference>
<evidence type="ECO:0000313" key="3">
    <source>
        <dbReference type="Proteomes" id="UP000185124"/>
    </source>
</evidence>
<keyword evidence="3" id="KW-1185">Reference proteome</keyword>
<dbReference type="EMBL" id="FSQT01000001">
    <property type="protein sequence ID" value="SIM71254.1"/>
    <property type="molecule type" value="Genomic_DNA"/>
</dbReference>
<gene>
    <name evidence="2" type="ORF">SAMN04489832_1570</name>
</gene>
<keyword evidence="1" id="KW-0472">Membrane</keyword>
<proteinExistence type="predicted"/>
<dbReference type="STRING" id="709881.SAMN04489832_1570"/>
<accession>A0A1N5VDR4</accession>
<dbReference type="Proteomes" id="UP000185124">
    <property type="component" value="Unassembled WGS sequence"/>
</dbReference>
<evidence type="ECO:0000256" key="1">
    <source>
        <dbReference type="SAM" id="Phobius"/>
    </source>
</evidence>